<evidence type="ECO:0000313" key="19">
    <source>
        <dbReference type="Proteomes" id="UP000053831"/>
    </source>
</evidence>
<evidence type="ECO:0000256" key="5">
    <source>
        <dbReference type="ARBA" id="ARBA00018046"/>
    </source>
</evidence>
<dbReference type="InterPro" id="IPR033851">
    <property type="entry name" value="M3A_MIP"/>
</dbReference>
<dbReference type="GO" id="GO:0006627">
    <property type="term" value="P:protein processing involved in protein targeting to mitochondrion"/>
    <property type="evidence" value="ECO:0007669"/>
    <property type="project" value="TreeGrafter"/>
</dbReference>
<dbReference type="SUPFAM" id="SSF55486">
    <property type="entry name" value="Metalloproteases ('zincins'), catalytic domain"/>
    <property type="match status" value="1"/>
</dbReference>
<keyword evidence="12" id="KW-0496">Mitochondrion</keyword>
<accession>A0A0M8N3R3</accession>
<evidence type="ECO:0000259" key="17">
    <source>
        <dbReference type="Pfam" id="PF01432"/>
    </source>
</evidence>
<keyword evidence="11 15" id="KW-0482">Metalloprotease</keyword>
<feature type="domain" description="Peptidase M3A/M3B catalytic" evidence="17">
    <location>
        <begin position="289"/>
        <end position="787"/>
    </location>
</feature>
<dbReference type="GO" id="GO:0046872">
    <property type="term" value="F:metal ion binding"/>
    <property type="evidence" value="ECO:0007669"/>
    <property type="project" value="UniProtKB-UniRule"/>
</dbReference>
<evidence type="ECO:0000256" key="11">
    <source>
        <dbReference type="ARBA" id="ARBA00023049"/>
    </source>
</evidence>
<keyword evidence="9 15" id="KW-0862">Zinc</keyword>
<evidence type="ECO:0000256" key="16">
    <source>
        <dbReference type="SAM" id="MobiDB-lite"/>
    </source>
</evidence>
<evidence type="ECO:0000313" key="18">
    <source>
        <dbReference type="EMBL" id="KOS19340.1"/>
    </source>
</evidence>
<evidence type="ECO:0000256" key="2">
    <source>
        <dbReference type="ARBA" id="ARBA00004305"/>
    </source>
</evidence>
<evidence type="ECO:0000256" key="6">
    <source>
        <dbReference type="ARBA" id="ARBA00022670"/>
    </source>
</evidence>
<keyword evidence="6 15" id="KW-0645">Protease</keyword>
<dbReference type="EC" id="3.4.24.59" evidence="4"/>
<dbReference type="Gene3D" id="1.10.1370.10">
    <property type="entry name" value="Neurolysin, domain 3"/>
    <property type="match status" value="1"/>
</dbReference>
<evidence type="ECO:0000256" key="8">
    <source>
        <dbReference type="ARBA" id="ARBA00022801"/>
    </source>
</evidence>
<dbReference type="Proteomes" id="UP000053831">
    <property type="component" value="Unassembled WGS sequence"/>
</dbReference>
<evidence type="ECO:0000256" key="14">
    <source>
        <dbReference type="ARBA" id="ARBA00032470"/>
    </source>
</evidence>
<dbReference type="GO" id="GO:0005759">
    <property type="term" value="C:mitochondrial matrix"/>
    <property type="evidence" value="ECO:0007669"/>
    <property type="project" value="UniProtKB-SubCell"/>
</dbReference>
<evidence type="ECO:0000256" key="10">
    <source>
        <dbReference type="ARBA" id="ARBA00022946"/>
    </source>
</evidence>
<keyword evidence="10" id="KW-0809">Transit peptide</keyword>
<name>A0A0M8N3R3_ESCWE</name>
<dbReference type="PANTHER" id="PTHR11804">
    <property type="entry name" value="PROTEASE M3 THIMET OLIGOPEPTIDASE-RELATED"/>
    <property type="match status" value="1"/>
</dbReference>
<comment type="subcellular location">
    <subcellularLocation>
        <location evidence="2">Mitochondrion matrix</location>
    </subcellularLocation>
</comment>
<reference evidence="18 19" key="1">
    <citation type="submission" date="2015-07" db="EMBL/GenBank/DDBJ databases">
        <title>The genome of the fungus Escovopsis weberi, a specialized disease agent of ant agriculture.</title>
        <authorList>
            <person name="de Man T.J."/>
            <person name="Stajich J.E."/>
            <person name="Kubicek C.P."/>
            <person name="Chenthamara K."/>
            <person name="Atanasova L."/>
            <person name="Druzhinina I.S."/>
            <person name="Birnbaum S."/>
            <person name="Barribeau S.M."/>
            <person name="Teiling C."/>
            <person name="Suen G."/>
            <person name="Currie C."/>
            <person name="Gerardo N.M."/>
        </authorList>
    </citation>
    <scope>NUCLEOTIDE SEQUENCE [LARGE SCALE GENOMIC DNA]</scope>
</reference>
<dbReference type="Pfam" id="PF01432">
    <property type="entry name" value="Peptidase_M3"/>
    <property type="match status" value="1"/>
</dbReference>
<evidence type="ECO:0000256" key="12">
    <source>
        <dbReference type="ARBA" id="ARBA00023128"/>
    </source>
</evidence>
<organism evidence="18 19">
    <name type="scientific">Escovopsis weberi</name>
    <dbReference type="NCBI Taxonomy" id="150374"/>
    <lineage>
        <taxon>Eukaryota</taxon>
        <taxon>Fungi</taxon>
        <taxon>Dikarya</taxon>
        <taxon>Ascomycota</taxon>
        <taxon>Pezizomycotina</taxon>
        <taxon>Sordariomycetes</taxon>
        <taxon>Hypocreomycetidae</taxon>
        <taxon>Hypocreales</taxon>
        <taxon>Hypocreaceae</taxon>
        <taxon>Escovopsis</taxon>
    </lineage>
</organism>
<feature type="region of interest" description="Disordered" evidence="16">
    <location>
        <begin position="26"/>
        <end position="53"/>
    </location>
</feature>
<dbReference type="EMBL" id="LGSR01000020">
    <property type="protein sequence ID" value="KOS19340.1"/>
    <property type="molecule type" value="Genomic_DNA"/>
</dbReference>
<dbReference type="OrthoDB" id="17530at2759"/>
<dbReference type="CDD" id="cd06457">
    <property type="entry name" value="M3A_MIP"/>
    <property type="match status" value="1"/>
</dbReference>
<keyword evidence="19" id="KW-1185">Reference proteome</keyword>
<dbReference type="InterPro" id="IPR024077">
    <property type="entry name" value="Neurolysin/TOP_dom2"/>
</dbReference>
<comment type="similarity">
    <text evidence="3 15">Belongs to the peptidase M3 family.</text>
</comment>
<dbReference type="STRING" id="150374.A0A0M8N3R3"/>
<gene>
    <name evidence="18" type="ORF">ESCO_000768</name>
</gene>
<protein>
    <recommendedName>
        <fullName evidence="5">Mitochondrial intermediate peptidase</fullName>
        <ecNumber evidence="4">3.4.24.59</ecNumber>
    </recommendedName>
    <alternativeName>
        <fullName evidence="14">Octapeptidyl aminopeptidase</fullName>
    </alternativeName>
</protein>
<dbReference type="InterPro" id="IPR045090">
    <property type="entry name" value="Pept_M3A_M3B"/>
</dbReference>
<evidence type="ECO:0000256" key="13">
    <source>
        <dbReference type="ARBA" id="ARBA00025208"/>
    </source>
</evidence>
<evidence type="ECO:0000256" key="9">
    <source>
        <dbReference type="ARBA" id="ARBA00022833"/>
    </source>
</evidence>
<evidence type="ECO:0000256" key="4">
    <source>
        <dbReference type="ARBA" id="ARBA00012441"/>
    </source>
</evidence>
<dbReference type="GO" id="GO:0006518">
    <property type="term" value="P:peptide metabolic process"/>
    <property type="evidence" value="ECO:0007669"/>
    <property type="project" value="TreeGrafter"/>
</dbReference>
<sequence>MLSAASRRLWVCTRCSRRATEQARQVQQRWASSAAASATPGPEGSLPADRSASTRHDDAVLRELFDAPSGRSFARFSLERSQGLFKNRYLTSPDGFLVFARKNLDKATRIVQRVLAASTTREYQGLVKDLDRLSDLLCRVLDMSDFVRMTHPDARFQQAAADAWSMVYEYMNQLNTMTGLCDQLGEALARPEVTSTWSDEEKIVAELLKLDFMKSAVNLPKEARDRFVQLSSLISHVGSAFVQGMQPERREITLPATRFYGLYPGLAAKLKVRSKISMPTTGPEAAAALQSVQDEDIRKEIFLAQRTASKDTIDRLETMLKLRAELAQLAGFESHGHMALKDRMMAKSPASVMEFLLALRQHNAPIIQQELRELALKKQEAAASPDAALLAWDKDFYMEKMRSEMRSRVRHEDHLMAYFSVGTVMQGLSRLFDSLYGIRLVPRETLPGETWHPDVKRLDVVSGGGEQVAVLYCDLFFRPQKSPNPAHFTVRCSREILPAELEEASAELSGGGAPSFETAKQAANDGMETSSAGGRLMQLPTVALVCDFPKGDGGAREREREREPALLSLYSVETLFHEMGHAIHSILARTSFQNVSGTRCATDLAELPSTLMEHFAADPSVLALFARHWQTDTPLPHALVAERVRVARRFEGCDTEYQILLAMLDQAYHSPAALEPAFDSTAAFHDIQARFAHGPRDPPGTRWQGFFGHLHSYGSTYYSYLFDRVLAERVWRVVFKAGADGAAVSRENGEHLKESLLKWGGARDPWRCLADTLRDDRLAAGDEKAMALVGSWGIKDASRRA</sequence>
<dbReference type="AlphaFoldDB" id="A0A0M8N3R3"/>
<evidence type="ECO:0000256" key="15">
    <source>
        <dbReference type="RuleBase" id="RU003435"/>
    </source>
</evidence>
<evidence type="ECO:0000256" key="1">
    <source>
        <dbReference type="ARBA" id="ARBA00000436"/>
    </source>
</evidence>
<dbReference type="InterPro" id="IPR001567">
    <property type="entry name" value="Pept_M3A_M3B_dom"/>
</dbReference>
<proteinExistence type="inferred from homology"/>
<evidence type="ECO:0000256" key="3">
    <source>
        <dbReference type="ARBA" id="ARBA00006040"/>
    </source>
</evidence>
<dbReference type="InterPro" id="IPR024079">
    <property type="entry name" value="MetalloPept_cat_dom_sf"/>
</dbReference>
<comment type="caution">
    <text evidence="18">The sequence shown here is derived from an EMBL/GenBank/DDBJ whole genome shotgun (WGS) entry which is preliminary data.</text>
</comment>
<comment type="function">
    <text evidence="13">Cleaves proteins, imported into the mitochondrion, to their mature size. While most mitochondrial precursor proteins are processed to the mature form in one step by mitochondrial processing peptidase (MPP), the sequential cleavage by MIP of an octapeptide after initial processing by MPP is a required step for a subgroup of nuclear-encoded precursor proteins destined for the matrix or the inner membrane.</text>
</comment>
<dbReference type="PANTHER" id="PTHR11804:SF79">
    <property type="entry name" value="MITOCHONDRIAL INTERMEDIATE PEPTIDASE"/>
    <property type="match status" value="1"/>
</dbReference>
<keyword evidence="8 15" id="KW-0378">Hydrolase</keyword>
<comment type="catalytic activity">
    <reaction evidence="1">
        <text>Release of an N-terminal octapeptide as second stage of processing of some proteins imported into the mitochondrion.</text>
        <dbReference type="EC" id="3.4.24.59"/>
    </reaction>
</comment>
<dbReference type="GO" id="GO:0004222">
    <property type="term" value="F:metalloendopeptidase activity"/>
    <property type="evidence" value="ECO:0007669"/>
    <property type="project" value="UniProtKB-EC"/>
</dbReference>
<evidence type="ECO:0000256" key="7">
    <source>
        <dbReference type="ARBA" id="ARBA00022723"/>
    </source>
</evidence>
<comment type="cofactor">
    <cofactor evidence="15">
        <name>Zn(2+)</name>
        <dbReference type="ChEBI" id="CHEBI:29105"/>
    </cofactor>
    <text evidence="15">Binds 1 zinc ion.</text>
</comment>
<dbReference type="Gene3D" id="3.40.390.10">
    <property type="entry name" value="Collagenase (Catalytic Domain)"/>
    <property type="match status" value="1"/>
</dbReference>
<keyword evidence="7 15" id="KW-0479">Metal-binding</keyword>